<dbReference type="Proteomes" id="UP000188268">
    <property type="component" value="Unassembled WGS sequence"/>
</dbReference>
<evidence type="ECO:0000313" key="2">
    <source>
        <dbReference type="Proteomes" id="UP000188268"/>
    </source>
</evidence>
<sequence length="40" mass="4555">MAYVDPRIMRAGGKSQTKHVVHVYPGTELVEVYKFCEEDA</sequence>
<accession>A0A1R3JHG2</accession>
<keyword evidence="2" id="KW-1185">Reference proteome</keyword>
<dbReference type="EMBL" id="AWWV01007911">
    <property type="protein sequence ID" value="OMO94261.1"/>
    <property type="molecule type" value="Genomic_DNA"/>
</dbReference>
<dbReference type="Gramene" id="OMO94261">
    <property type="protein sequence ID" value="OMO94261"/>
    <property type="gene ID" value="CCACVL1_06087"/>
</dbReference>
<comment type="caution">
    <text evidence="1">The sequence shown here is derived from an EMBL/GenBank/DDBJ whole genome shotgun (WGS) entry which is preliminary data.</text>
</comment>
<protein>
    <submittedName>
        <fullName evidence="1">Uncharacterized protein</fullName>
    </submittedName>
</protein>
<dbReference type="AlphaFoldDB" id="A0A1R3JHG2"/>
<reference evidence="1 2" key="1">
    <citation type="submission" date="2013-09" db="EMBL/GenBank/DDBJ databases">
        <title>Corchorus capsularis genome sequencing.</title>
        <authorList>
            <person name="Alam M."/>
            <person name="Haque M.S."/>
            <person name="Islam M.S."/>
            <person name="Emdad E.M."/>
            <person name="Islam M.M."/>
            <person name="Ahmed B."/>
            <person name="Halim A."/>
            <person name="Hossen Q.M.M."/>
            <person name="Hossain M.Z."/>
            <person name="Ahmed R."/>
            <person name="Khan M.M."/>
            <person name="Islam R."/>
            <person name="Rashid M.M."/>
            <person name="Khan S.A."/>
            <person name="Rahman M.S."/>
            <person name="Alam M."/>
        </authorList>
    </citation>
    <scope>NUCLEOTIDE SEQUENCE [LARGE SCALE GENOMIC DNA]</scope>
    <source>
        <strain evidence="2">cv. CVL-1</strain>
        <tissue evidence="1">Whole seedling</tissue>
    </source>
</reference>
<name>A0A1R3JHG2_COCAP</name>
<organism evidence="1 2">
    <name type="scientific">Corchorus capsularis</name>
    <name type="common">Jute</name>
    <dbReference type="NCBI Taxonomy" id="210143"/>
    <lineage>
        <taxon>Eukaryota</taxon>
        <taxon>Viridiplantae</taxon>
        <taxon>Streptophyta</taxon>
        <taxon>Embryophyta</taxon>
        <taxon>Tracheophyta</taxon>
        <taxon>Spermatophyta</taxon>
        <taxon>Magnoliopsida</taxon>
        <taxon>eudicotyledons</taxon>
        <taxon>Gunneridae</taxon>
        <taxon>Pentapetalae</taxon>
        <taxon>rosids</taxon>
        <taxon>malvids</taxon>
        <taxon>Malvales</taxon>
        <taxon>Malvaceae</taxon>
        <taxon>Grewioideae</taxon>
        <taxon>Apeibeae</taxon>
        <taxon>Corchorus</taxon>
    </lineage>
</organism>
<evidence type="ECO:0000313" key="1">
    <source>
        <dbReference type="EMBL" id="OMO94261.1"/>
    </source>
</evidence>
<gene>
    <name evidence="1" type="ORF">CCACVL1_06087</name>
</gene>
<proteinExistence type="predicted"/>